<dbReference type="PANTHER" id="PTHR34575">
    <property type="entry name" value="PROTEIN PAM68, CHLOROPLASTIC"/>
    <property type="match status" value="1"/>
</dbReference>
<keyword evidence="1" id="KW-1133">Transmembrane helix</keyword>
<dbReference type="InterPro" id="IPR021855">
    <property type="entry name" value="PAM68-like"/>
</dbReference>
<protein>
    <submittedName>
        <fullName evidence="2">Uncharacterized protein</fullName>
    </submittedName>
</protein>
<reference evidence="2" key="2">
    <citation type="submission" date="2022-01" db="EMBL/GenBank/DDBJ databases">
        <authorList>
            <person name="Hirooka S."/>
            <person name="Miyagishima S.Y."/>
        </authorList>
    </citation>
    <scope>NUCLEOTIDE SEQUENCE</scope>
    <source>
        <strain evidence="2">NBRC 102759</strain>
    </source>
</reference>
<evidence type="ECO:0000256" key="1">
    <source>
        <dbReference type="SAM" id="Phobius"/>
    </source>
</evidence>
<feature type="transmembrane region" description="Helical" evidence="1">
    <location>
        <begin position="135"/>
        <end position="156"/>
    </location>
</feature>
<keyword evidence="1" id="KW-0472">Membrane</keyword>
<comment type="caution">
    <text evidence="2">The sequence shown here is derived from an EMBL/GenBank/DDBJ whole genome shotgun (WGS) entry which is preliminary data.</text>
</comment>
<organism evidence="2 3">
    <name type="scientific">Galdieria partita</name>
    <dbReference type="NCBI Taxonomy" id="83374"/>
    <lineage>
        <taxon>Eukaryota</taxon>
        <taxon>Rhodophyta</taxon>
        <taxon>Bangiophyceae</taxon>
        <taxon>Galdieriales</taxon>
        <taxon>Galdieriaceae</taxon>
        <taxon>Galdieria</taxon>
    </lineage>
</organism>
<dbReference type="Proteomes" id="UP001061958">
    <property type="component" value="Unassembled WGS sequence"/>
</dbReference>
<dbReference type="OrthoDB" id="5862at2759"/>
<proteinExistence type="predicted"/>
<reference evidence="2" key="1">
    <citation type="journal article" date="2022" name="Proc. Natl. Acad. Sci. U.S.A.">
        <title>Life cycle and functional genomics of the unicellular red alga Galdieria for elucidating algal and plant evolution and industrial use.</title>
        <authorList>
            <person name="Hirooka S."/>
            <person name="Itabashi T."/>
            <person name="Ichinose T.M."/>
            <person name="Onuma R."/>
            <person name="Fujiwara T."/>
            <person name="Yamashita S."/>
            <person name="Jong L.W."/>
            <person name="Tomita R."/>
            <person name="Iwane A.H."/>
            <person name="Miyagishima S.Y."/>
        </authorList>
    </citation>
    <scope>NUCLEOTIDE SEQUENCE</scope>
    <source>
        <strain evidence="2">NBRC 102759</strain>
    </source>
</reference>
<sequence>MPFVTCECFYRSQKSLCGRSKWQSLNFQLRKSCWYRLYKVIKAQQSQSKLEKSGKGFQTPVVKGPKQQIWKEGNNVDSVDRGHLHSSGSLPPIVSERMGRRMLYVSSVPFTLFVVFFVVVFVAKLQFDITLIPSLVAYSSLSLILFTMVALSYGIFSASWDVEQEGSFWGWNEFRVNIGRTLEGFKSNSSRK</sequence>
<feature type="transmembrane region" description="Helical" evidence="1">
    <location>
        <begin position="102"/>
        <end position="123"/>
    </location>
</feature>
<dbReference type="EMBL" id="BQMJ01000030">
    <property type="protein sequence ID" value="GJQ12129.1"/>
    <property type="molecule type" value="Genomic_DNA"/>
</dbReference>
<dbReference type="PANTHER" id="PTHR34575:SF1">
    <property type="entry name" value="PROTEIN PAM68, CHLOROPLASTIC"/>
    <property type="match status" value="1"/>
</dbReference>
<keyword evidence="1" id="KW-0812">Transmembrane</keyword>
<evidence type="ECO:0000313" key="3">
    <source>
        <dbReference type="Proteomes" id="UP001061958"/>
    </source>
</evidence>
<dbReference type="AlphaFoldDB" id="A0A9C7UQN3"/>
<gene>
    <name evidence="2" type="ORF">GpartN1_g3920.t1</name>
</gene>
<name>A0A9C7UQN3_9RHOD</name>
<accession>A0A9C7UQN3</accession>
<keyword evidence="3" id="KW-1185">Reference proteome</keyword>
<evidence type="ECO:0000313" key="2">
    <source>
        <dbReference type="EMBL" id="GJQ12129.1"/>
    </source>
</evidence>
<dbReference type="Pfam" id="PF11947">
    <property type="entry name" value="DUF3464"/>
    <property type="match status" value="1"/>
</dbReference>